<dbReference type="InterPro" id="IPR007863">
    <property type="entry name" value="Peptidase_M16_C"/>
</dbReference>
<keyword evidence="6" id="KW-0862">Zinc</keyword>
<feature type="domain" description="Peptidase M16 C-terminal" evidence="11">
    <location>
        <begin position="188"/>
        <end position="369"/>
    </location>
</feature>
<accession>A0A2S7XMN4</accession>
<feature type="chain" id="PRO_5036049832" evidence="9">
    <location>
        <begin position="19"/>
        <end position="458"/>
    </location>
</feature>
<dbReference type="Proteomes" id="UP000239936">
    <property type="component" value="Unassembled WGS sequence"/>
</dbReference>
<evidence type="ECO:0000256" key="7">
    <source>
        <dbReference type="ARBA" id="ARBA00023049"/>
    </source>
</evidence>
<keyword evidence="9" id="KW-0732">Signal</keyword>
<evidence type="ECO:0000256" key="3">
    <source>
        <dbReference type="ARBA" id="ARBA00022670"/>
    </source>
</evidence>
<dbReference type="InterPro" id="IPR001431">
    <property type="entry name" value="Pept_M16_Zn_BS"/>
</dbReference>
<dbReference type="OrthoDB" id="9811314at2"/>
<feature type="domain" description="Peptidase M16 N-terminal" evidence="10">
    <location>
        <begin position="34"/>
        <end position="179"/>
    </location>
</feature>
<dbReference type="PANTHER" id="PTHR43690">
    <property type="entry name" value="NARDILYSIN"/>
    <property type="match status" value="1"/>
</dbReference>
<dbReference type="GO" id="GO:0046872">
    <property type="term" value="F:metal ion binding"/>
    <property type="evidence" value="ECO:0007669"/>
    <property type="project" value="UniProtKB-KW"/>
</dbReference>
<keyword evidence="7" id="KW-0482">Metalloprotease</keyword>
<dbReference type="AlphaFoldDB" id="A0A2S7XMN4"/>
<dbReference type="RefSeq" id="WP_105073480.1">
    <property type="nucleotide sequence ID" value="NZ_PPGH01000034.1"/>
</dbReference>
<sequence>MLRRFLFVPLLLPLIALAAPAPVVERTLDNGLKILVKPDHRAPILTSQIWYRIGASYEHSGITGISHLLEHMMFQGTERFAPNEFSRIVAENGGSENAFTGDDYTAYFENLASDRLAIAFELEADRMRHLRLGQTEFAKELEVVKEERRMRTEDDPQALTSERFGAIAYDVSPYRNPVIGWPGDLEQLQAADLREWYRLWYAPNNATLVVVGDVDPEQVFALATQYFGPLQAETITPPKLPIEPEQRGEKRLIVKAPAKEPYVLMGYKTPVVADAAEAWEPYALEMLASILDGGNSARFARELVRGSQVAASASASYSAFQRLAGLFLFDAVPSKNHSIAEVEQAIRAQIARVQTELVSTEELARVRTQVIAAKVFQQDMLFYQAMELGMLATIGLDWRLADSYVDNLAAVTSAQVQAVAQKYLIADHLTVAVLDPQPLAADQPAPAAPELGDLSHAR</sequence>
<reference evidence="12 14" key="1">
    <citation type="submission" date="2018-01" db="EMBL/GenBank/DDBJ databases">
        <title>The complete genome sequence of Chromatium okenii LaCa, a purple sulfur bacterium with a turbulent life.</title>
        <authorList>
            <person name="Luedin S.M."/>
            <person name="Liechti N."/>
            <person name="Storelli N."/>
            <person name="Danza F."/>
            <person name="Wittwer M."/>
            <person name="Pothier J.F."/>
            <person name="Tonolla M.A."/>
        </authorList>
    </citation>
    <scope>NUCLEOTIDE SEQUENCE [LARGE SCALE GENOMIC DNA]</scope>
    <source>
        <strain evidence="12 14">LaCa</strain>
    </source>
</reference>
<evidence type="ECO:0000256" key="1">
    <source>
        <dbReference type="ARBA" id="ARBA00001947"/>
    </source>
</evidence>
<feature type="signal peptide" evidence="9">
    <location>
        <begin position="1"/>
        <end position="18"/>
    </location>
</feature>
<dbReference type="InterPro" id="IPR050626">
    <property type="entry name" value="Peptidase_M16"/>
</dbReference>
<dbReference type="GO" id="GO:0006508">
    <property type="term" value="P:proteolysis"/>
    <property type="evidence" value="ECO:0007669"/>
    <property type="project" value="UniProtKB-KW"/>
</dbReference>
<keyword evidence="5" id="KW-0378">Hydrolase</keyword>
<evidence type="ECO:0000259" key="11">
    <source>
        <dbReference type="Pfam" id="PF05193"/>
    </source>
</evidence>
<evidence type="ECO:0000256" key="6">
    <source>
        <dbReference type="ARBA" id="ARBA00022833"/>
    </source>
</evidence>
<proteinExistence type="inferred from homology"/>
<name>A0A2S7XMN4_9GAMM</name>
<dbReference type="Pfam" id="PF00675">
    <property type="entry name" value="Peptidase_M16"/>
    <property type="match status" value="1"/>
</dbReference>
<keyword evidence="14" id="KW-1185">Reference proteome</keyword>
<evidence type="ECO:0000256" key="8">
    <source>
        <dbReference type="RuleBase" id="RU004447"/>
    </source>
</evidence>
<dbReference type="EMBL" id="PPGH01000038">
    <property type="protein sequence ID" value="PQJ94994.1"/>
    <property type="molecule type" value="Genomic_DNA"/>
</dbReference>
<organism evidence="12 14">
    <name type="scientific">Chromatium okenii</name>
    <dbReference type="NCBI Taxonomy" id="61644"/>
    <lineage>
        <taxon>Bacteria</taxon>
        <taxon>Pseudomonadati</taxon>
        <taxon>Pseudomonadota</taxon>
        <taxon>Gammaproteobacteria</taxon>
        <taxon>Chromatiales</taxon>
        <taxon>Chromatiaceae</taxon>
        <taxon>Chromatium</taxon>
    </lineage>
</organism>
<dbReference type="SUPFAM" id="SSF63411">
    <property type="entry name" value="LuxS/MPP-like metallohydrolase"/>
    <property type="match status" value="2"/>
</dbReference>
<dbReference type="EMBL" id="PPGH01000034">
    <property type="protein sequence ID" value="PQJ96721.1"/>
    <property type="molecule type" value="Genomic_DNA"/>
</dbReference>
<keyword evidence="4" id="KW-0479">Metal-binding</keyword>
<evidence type="ECO:0000256" key="4">
    <source>
        <dbReference type="ARBA" id="ARBA00022723"/>
    </source>
</evidence>
<evidence type="ECO:0000313" key="12">
    <source>
        <dbReference type="EMBL" id="PQJ94994.1"/>
    </source>
</evidence>
<comment type="cofactor">
    <cofactor evidence="1">
        <name>Zn(2+)</name>
        <dbReference type="ChEBI" id="CHEBI:29105"/>
    </cofactor>
</comment>
<protein>
    <submittedName>
        <fullName evidence="12">Peptidase M16</fullName>
    </submittedName>
</protein>
<evidence type="ECO:0000313" key="13">
    <source>
        <dbReference type="EMBL" id="PQJ96721.1"/>
    </source>
</evidence>
<comment type="caution">
    <text evidence="12">The sequence shown here is derived from an EMBL/GenBank/DDBJ whole genome shotgun (WGS) entry which is preliminary data.</text>
</comment>
<evidence type="ECO:0000256" key="5">
    <source>
        <dbReference type="ARBA" id="ARBA00022801"/>
    </source>
</evidence>
<dbReference type="InterPro" id="IPR011765">
    <property type="entry name" value="Pept_M16_N"/>
</dbReference>
<dbReference type="PROSITE" id="PS00143">
    <property type="entry name" value="INSULINASE"/>
    <property type="match status" value="1"/>
</dbReference>
<dbReference type="PANTHER" id="PTHR43690:SF17">
    <property type="entry name" value="PROTEIN YHJJ"/>
    <property type="match status" value="1"/>
</dbReference>
<dbReference type="GO" id="GO:0004222">
    <property type="term" value="F:metalloendopeptidase activity"/>
    <property type="evidence" value="ECO:0007669"/>
    <property type="project" value="InterPro"/>
</dbReference>
<evidence type="ECO:0000256" key="9">
    <source>
        <dbReference type="SAM" id="SignalP"/>
    </source>
</evidence>
<gene>
    <name evidence="13" type="ORF">CXB77_06165</name>
    <name evidence="12" type="ORF">CXB77_17030</name>
</gene>
<keyword evidence="3" id="KW-0645">Protease</keyword>
<dbReference type="Pfam" id="PF05193">
    <property type="entry name" value="Peptidase_M16_C"/>
    <property type="match status" value="1"/>
</dbReference>
<evidence type="ECO:0000259" key="10">
    <source>
        <dbReference type="Pfam" id="PF00675"/>
    </source>
</evidence>
<dbReference type="Gene3D" id="3.30.830.10">
    <property type="entry name" value="Metalloenzyme, LuxS/M16 peptidase-like"/>
    <property type="match status" value="2"/>
</dbReference>
<evidence type="ECO:0000256" key="2">
    <source>
        <dbReference type="ARBA" id="ARBA00007261"/>
    </source>
</evidence>
<dbReference type="InterPro" id="IPR011249">
    <property type="entry name" value="Metalloenz_LuxS/M16"/>
</dbReference>
<evidence type="ECO:0000313" key="14">
    <source>
        <dbReference type="Proteomes" id="UP000239936"/>
    </source>
</evidence>
<comment type="similarity">
    <text evidence="2 8">Belongs to the peptidase M16 family.</text>
</comment>